<keyword evidence="6" id="KW-1185">Reference proteome</keyword>
<dbReference type="PANTHER" id="PTHR20959">
    <property type="entry name" value="TRANSPORT AND GOLGI ORGANIZATION PROTEIN 6 FAMILY MEMBER"/>
    <property type="match status" value="1"/>
</dbReference>
<gene>
    <name evidence="5" type="ORF">CANINC_002034</name>
</gene>
<feature type="domain" description="TANGO6 HEAT repeat" evidence="4">
    <location>
        <begin position="251"/>
        <end position="410"/>
    </location>
</feature>
<evidence type="ECO:0000256" key="1">
    <source>
        <dbReference type="ARBA" id="ARBA00005724"/>
    </source>
</evidence>
<evidence type="ECO:0000313" key="5">
    <source>
        <dbReference type="EMBL" id="TID29238.1"/>
    </source>
</evidence>
<dbReference type="GO" id="GO:0009306">
    <property type="term" value="P:protein secretion"/>
    <property type="evidence" value="ECO:0007669"/>
    <property type="project" value="TreeGrafter"/>
</dbReference>
<dbReference type="EMBL" id="SELW01000326">
    <property type="protein sequence ID" value="TID29238.1"/>
    <property type="molecule type" value="Genomic_DNA"/>
</dbReference>
<protein>
    <submittedName>
        <fullName evidence="5">Uncharacterized protein</fullName>
    </submittedName>
</protein>
<feature type="compositionally biased region" description="Acidic residues" evidence="2">
    <location>
        <begin position="580"/>
        <end position="595"/>
    </location>
</feature>
<dbReference type="InterPro" id="IPR016024">
    <property type="entry name" value="ARM-type_fold"/>
</dbReference>
<dbReference type="InterPro" id="IPR019451">
    <property type="entry name" value="Rtp1_C1"/>
</dbReference>
<name>A0A4T0X241_9ASCO</name>
<dbReference type="AlphaFoldDB" id="A0A4T0X241"/>
<reference evidence="5 6" key="1">
    <citation type="journal article" date="2019" name="Front. Genet.">
        <title>Whole-Genome Sequencing of the Opportunistic Yeast Pathogen Candida inconspicua Uncovers Its Hybrid Origin.</title>
        <authorList>
            <person name="Mixao V."/>
            <person name="Hansen A.P."/>
            <person name="Saus E."/>
            <person name="Boekhout T."/>
            <person name="Lass-Florl C."/>
            <person name="Gabaldon T."/>
        </authorList>
    </citation>
    <scope>NUCLEOTIDE SEQUENCE [LARGE SCALE GENOMIC DNA]</scope>
    <source>
        <strain evidence="5 6">CBS 180</strain>
    </source>
</reference>
<organism evidence="5 6">
    <name type="scientific">Pichia inconspicua</name>
    <dbReference type="NCBI Taxonomy" id="52247"/>
    <lineage>
        <taxon>Eukaryota</taxon>
        <taxon>Fungi</taxon>
        <taxon>Dikarya</taxon>
        <taxon>Ascomycota</taxon>
        <taxon>Saccharomycotina</taxon>
        <taxon>Pichiomycetes</taxon>
        <taxon>Pichiales</taxon>
        <taxon>Pichiaceae</taxon>
        <taxon>Pichia</taxon>
    </lineage>
</organism>
<evidence type="ECO:0000256" key="2">
    <source>
        <dbReference type="SAM" id="MobiDB-lite"/>
    </source>
</evidence>
<accession>A0A4T0X241</accession>
<dbReference type="Gene3D" id="1.25.10.10">
    <property type="entry name" value="Leucine-rich Repeat Variant"/>
    <property type="match status" value="1"/>
</dbReference>
<dbReference type="Pfam" id="PF23565">
    <property type="entry name" value="ARM_TANGO6"/>
    <property type="match status" value="1"/>
</dbReference>
<feature type="region of interest" description="Disordered" evidence="2">
    <location>
        <begin position="575"/>
        <end position="595"/>
    </location>
</feature>
<proteinExistence type="inferred from homology"/>
<dbReference type="OrthoDB" id="39591at2759"/>
<comment type="similarity">
    <text evidence="1">Belongs to the Tango6 family.</text>
</comment>
<dbReference type="SUPFAM" id="SSF48371">
    <property type="entry name" value="ARM repeat"/>
    <property type="match status" value="1"/>
</dbReference>
<dbReference type="InterPro" id="IPR039600">
    <property type="entry name" value="TANGO6/Rtp1"/>
</dbReference>
<dbReference type="Proteomes" id="UP000307173">
    <property type="component" value="Unassembled WGS sequence"/>
</dbReference>
<feature type="domain" description="RNA polymerase II assembly factor Rtp1 C-terminal" evidence="3">
    <location>
        <begin position="666"/>
        <end position="773"/>
    </location>
</feature>
<sequence>MQNRKAKSLDELKLELEKFKRGEKIHTRSRTTPLAKLFDEISKKINGYEIQNDVISHLYSQFYPSTVLNDKVEKRRIVISQLLDYLAEINRLSEKKEGTTIISIPLYDIRIVGELANLIIIHGIYSIMPQEYLIPLEQRKLQKFKSSVTFSKIDFTAGKHILEIILRQLTSIFESNSDLKDLILVGTGFTDTLAIAIFFSTFSPDFRSYIQRLEAQSSTYQLLSFYSLLYKNSKKNTKHSVFVLSLLSNQLLKPNGIESLIDLVLGLREDEEVDVTKIDYIVQILILSRPANLSITDYYKNIFDQLYKMLVLVNRPLMNTVIVRILVTIFERNKNIVNDFFFRKIWHCFKPQTENMESLILTNEVELNNAFNVCISLTRSLLKENDVFINQLFEPILLSLWYYLVFKRKNEKDFEIVLNLMKNIIVLGDSSYFFDIIISNLLHDNILWKFSITESGLILIKSNFNEECKTETTLALFDEIDYYTDSFMLLLTKLDETDSKYLDIVLTCSLNKAFLQSDLISIENPSQKVIYLKLIQMLLDNFRPRIEGSPMSIIAFLNTYLDQYFESSNTVSSLRFSHDDDSDDEDEEDVPNDNDDIMGTILPILDLISTYMPQNEEEATHFKKLQKTLKLNDQHLPGAMKQLAQQIISVDTETENIFAKNKFNIETIVKQINDPTPSIRVYALDNLTQYTVEKDEISKVVSTRYTFNLMLSQLKDSEPFVYLNSIKNLVVLVSFDRSLLMELLKQYSMSKRSIDEKLRIGEVLSKFIIRNGKVLRVEEVKEILDICFLISRFDSDLQKRNIDNKDTRMKMSSLSILGFLCCEVGFGISSYIDDIADLIQGIITFEKNAELRRAAVCIIGDIVKNENGLELIKPYGEKLQVLLEYITEKEEDLIVCQNAIEALNIIEDAFEKRLLQNS</sequence>
<dbReference type="InterPro" id="IPR057407">
    <property type="entry name" value="HEAT_TANGO6"/>
</dbReference>
<dbReference type="Pfam" id="PF10363">
    <property type="entry name" value="RTP1_C1"/>
    <property type="match status" value="1"/>
</dbReference>
<evidence type="ECO:0000259" key="3">
    <source>
        <dbReference type="Pfam" id="PF10363"/>
    </source>
</evidence>
<comment type="caution">
    <text evidence="5">The sequence shown here is derived from an EMBL/GenBank/DDBJ whole genome shotgun (WGS) entry which is preliminary data.</text>
</comment>
<evidence type="ECO:0000313" key="6">
    <source>
        <dbReference type="Proteomes" id="UP000307173"/>
    </source>
</evidence>
<dbReference type="PANTHER" id="PTHR20959:SF1">
    <property type="entry name" value="TRANSPORT AND GOLGI ORGANIZATION PROTEIN 6 HOMOLOG"/>
    <property type="match status" value="1"/>
</dbReference>
<dbReference type="InterPro" id="IPR011989">
    <property type="entry name" value="ARM-like"/>
</dbReference>
<evidence type="ECO:0000259" key="4">
    <source>
        <dbReference type="Pfam" id="PF23565"/>
    </source>
</evidence>